<keyword evidence="3" id="KW-1185">Reference proteome</keyword>
<gene>
    <name evidence="2" type="ORF">V5799_033771</name>
</gene>
<accession>A0AAQ4DMD2</accession>
<proteinExistence type="predicted"/>
<dbReference type="Proteomes" id="UP001321473">
    <property type="component" value="Unassembled WGS sequence"/>
</dbReference>
<evidence type="ECO:0000313" key="2">
    <source>
        <dbReference type="EMBL" id="KAK8763622.1"/>
    </source>
</evidence>
<reference evidence="2 3" key="1">
    <citation type="journal article" date="2023" name="Arcadia Sci">
        <title>De novo assembly of a long-read Amblyomma americanum tick genome.</title>
        <authorList>
            <person name="Chou S."/>
            <person name="Poskanzer K.E."/>
            <person name="Rollins M."/>
            <person name="Thuy-Boun P.S."/>
        </authorList>
    </citation>
    <scope>NUCLEOTIDE SEQUENCE [LARGE SCALE GENOMIC DNA]</scope>
    <source>
        <strain evidence="2">F_SG_1</strain>
        <tissue evidence="2">Salivary glands</tissue>
    </source>
</reference>
<feature type="region of interest" description="Disordered" evidence="1">
    <location>
        <begin position="135"/>
        <end position="166"/>
    </location>
</feature>
<comment type="caution">
    <text evidence="2">The sequence shown here is derived from an EMBL/GenBank/DDBJ whole genome shotgun (WGS) entry which is preliminary data.</text>
</comment>
<dbReference type="EMBL" id="JARKHS020029160">
    <property type="protein sequence ID" value="KAK8763622.1"/>
    <property type="molecule type" value="Genomic_DNA"/>
</dbReference>
<feature type="region of interest" description="Disordered" evidence="1">
    <location>
        <begin position="28"/>
        <end position="48"/>
    </location>
</feature>
<sequence length="166" mass="18125">MTISTDALYCRKEGRRSNCVVKRLTQQTMANSQPKGPGSAEEAAQAASPKTFMSPLGVNAAAATGKIDRSQIEGPTNVAVKRTAKFKCLPNWLRPLFEKGRSTLNAFHGLCRRLKNHFGHAAKREYDGDVINKEEGRWATEDDEGSTGYAADLESAETDTAFDSVE</sequence>
<protein>
    <submittedName>
        <fullName evidence="2">Uncharacterized protein</fullName>
    </submittedName>
</protein>
<name>A0AAQ4DMD2_AMBAM</name>
<dbReference type="AlphaFoldDB" id="A0AAQ4DMD2"/>
<organism evidence="2 3">
    <name type="scientific">Amblyomma americanum</name>
    <name type="common">Lone star tick</name>
    <dbReference type="NCBI Taxonomy" id="6943"/>
    <lineage>
        <taxon>Eukaryota</taxon>
        <taxon>Metazoa</taxon>
        <taxon>Ecdysozoa</taxon>
        <taxon>Arthropoda</taxon>
        <taxon>Chelicerata</taxon>
        <taxon>Arachnida</taxon>
        <taxon>Acari</taxon>
        <taxon>Parasitiformes</taxon>
        <taxon>Ixodida</taxon>
        <taxon>Ixodoidea</taxon>
        <taxon>Ixodidae</taxon>
        <taxon>Amblyomminae</taxon>
        <taxon>Amblyomma</taxon>
    </lineage>
</organism>
<evidence type="ECO:0000256" key="1">
    <source>
        <dbReference type="SAM" id="MobiDB-lite"/>
    </source>
</evidence>
<evidence type="ECO:0000313" key="3">
    <source>
        <dbReference type="Proteomes" id="UP001321473"/>
    </source>
</evidence>